<name>A0AA39Q576_9AGAR</name>
<organism evidence="2 3">
    <name type="scientific">Armillaria luteobubalina</name>
    <dbReference type="NCBI Taxonomy" id="153913"/>
    <lineage>
        <taxon>Eukaryota</taxon>
        <taxon>Fungi</taxon>
        <taxon>Dikarya</taxon>
        <taxon>Basidiomycota</taxon>
        <taxon>Agaricomycotina</taxon>
        <taxon>Agaricomycetes</taxon>
        <taxon>Agaricomycetidae</taxon>
        <taxon>Agaricales</taxon>
        <taxon>Marasmiineae</taxon>
        <taxon>Physalacriaceae</taxon>
        <taxon>Armillaria</taxon>
    </lineage>
</organism>
<dbReference type="GO" id="GO:0016491">
    <property type="term" value="F:oxidoreductase activity"/>
    <property type="evidence" value="ECO:0007669"/>
    <property type="project" value="InterPro"/>
</dbReference>
<reference evidence="2" key="1">
    <citation type="submission" date="2023-06" db="EMBL/GenBank/DDBJ databases">
        <authorList>
            <consortium name="Lawrence Berkeley National Laboratory"/>
            <person name="Ahrendt S."/>
            <person name="Sahu N."/>
            <person name="Indic B."/>
            <person name="Wong-Bajracharya J."/>
            <person name="Merenyi Z."/>
            <person name="Ke H.-M."/>
            <person name="Monk M."/>
            <person name="Kocsube S."/>
            <person name="Drula E."/>
            <person name="Lipzen A."/>
            <person name="Balint B."/>
            <person name="Henrissat B."/>
            <person name="Andreopoulos B."/>
            <person name="Martin F.M."/>
            <person name="Harder C.B."/>
            <person name="Rigling D."/>
            <person name="Ford K.L."/>
            <person name="Foster G.D."/>
            <person name="Pangilinan J."/>
            <person name="Papanicolaou A."/>
            <person name="Barry K."/>
            <person name="LaButti K."/>
            <person name="Viragh M."/>
            <person name="Koriabine M."/>
            <person name="Yan M."/>
            <person name="Riley R."/>
            <person name="Champramary S."/>
            <person name="Plett K.L."/>
            <person name="Tsai I.J."/>
            <person name="Slot J."/>
            <person name="Sipos G."/>
            <person name="Plett J."/>
            <person name="Nagy L.G."/>
            <person name="Grigoriev I.V."/>
        </authorList>
    </citation>
    <scope>NUCLEOTIDE SEQUENCE</scope>
    <source>
        <strain evidence="2">HWK02</strain>
    </source>
</reference>
<dbReference type="PANTHER" id="PTHR13887">
    <property type="entry name" value="GLUTATHIONE S-TRANSFERASE KAPPA"/>
    <property type="match status" value="1"/>
</dbReference>
<dbReference type="Proteomes" id="UP001175228">
    <property type="component" value="Unassembled WGS sequence"/>
</dbReference>
<evidence type="ECO:0000259" key="1">
    <source>
        <dbReference type="Pfam" id="PF01323"/>
    </source>
</evidence>
<accession>A0AA39Q576</accession>
<dbReference type="Pfam" id="PF01323">
    <property type="entry name" value="DSBA"/>
    <property type="match status" value="1"/>
</dbReference>
<dbReference type="SUPFAM" id="SSF52833">
    <property type="entry name" value="Thioredoxin-like"/>
    <property type="match status" value="1"/>
</dbReference>
<comment type="caution">
    <text evidence="2">The sequence shown here is derived from an EMBL/GenBank/DDBJ whole genome shotgun (WGS) entry which is preliminary data.</text>
</comment>
<dbReference type="Gene3D" id="3.40.30.10">
    <property type="entry name" value="Glutaredoxin"/>
    <property type="match status" value="1"/>
</dbReference>
<sequence>MSTIKITVVNDLVCPNCYIGHHELLSAISYCKAVLRLPLTFDIEFRPFQLIPRSILNEDTPKLSRAAFFTQHLGKEAFESFAEHSVMKWAEERKMNITFTGVISASTRAHRMSRKAYRLGGQNLQLPFLCGVFKAYLDQGLDIADVHVLAQIAETAKIMTKEQVCGFSVSSSHQAYHSFRPSTSFCPMNLKTRSTTYVKKRRIKGSTAVPTIIINERWRVNGGQSSEVFVRIFKKLADCGGCPSAAPSPFAPMLENDIAHAPIVV</sequence>
<dbReference type="InterPro" id="IPR001853">
    <property type="entry name" value="DSBA-like_thioredoxin_dom"/>
</dbReference>
<keyword evidence="3" id="KW-1185">Reference proteome</keyword>
<dbReference type="AlphaFoldDB" id="A0AA39Q576"/>
<dbReference type="PANTHER" id="PTHR13887:SF41">
    <property type="entry name" value="THIOREDOXIN SUPERFAMILY PROTEIN"/>
    <property type="match status" value="1"/>
</dbReference>
<gene>
    <name evidence="2" type="ORF">EDD18DRAFT_1172170</name>
</gene>
<evidence type="ECO:0000313" key="2">
    <source>
        <dbReference type="EMBL" id="KAK0495424.1"/>
    </source>
</evidence>
<dbReference type="InterPro" id="IPR036249">
    <property type="entry name" value="Thioredoxin-like_sf"/>
</dbReference>
<proteinExistence type="predicted"/>
<evidence type="ECO:0000313" key="3">
    <source>
        <dbReference type="Proteomes" id="UP001175228"/>
    </source>
</evidence>
<protein>
    <submittedName>
        <fullName evidence="2">Thioredoxin-like protein</fullName>
    </submittedName>
</protein>
<dbReference type="EMBL" id="JAUEPU010000018">
    <property type="protein sequence ID" value="KAK0495424.1"/>
    <property type="molecule type" value="Genomic_DNA"/>
</dbReference>
<feature type="domain" description="DSBA-like thioredoxin" evidence="1">
    <location>
        <begin position="6"/>
        <end position="172"/>
    </location>
</feature>